<evidence type="ECO:0000256" key="9">
    <source>
        <dbReference type="ARBA" id="ARBA00022630"/>
    </source>
</evidence>
<evidence type="ECO:0000256" key="6">
    <source>
        <dbReference type="ARBA" id="ARBA00009716"/>
    </source>
</evidence>
<dbReference type="InterPro" id="IPR006982">
    <property type="entry name" value="Glu_synth_centr_N"/>
</dbReference>
<keyword evidence="11" id="KW-0479">Metal-binding</keyword>
<dbReference type="InterPro" id="IPR002489">
    <property type="entry name" value="Glu_synth_asu_C"/>
</dbReference>
<dbReference type="InterPro" id="IPR013785">
    <property type="entry name" value="Aldolase_TIM"/>
</dbReference>
<evidence type="ECO:0000256" key="20">
    <source>
        <dbReference type="ARBA" id="ARBA00037898"/>
    </source>
</evidence>
<dbReference type="Proteomes" id="UP000423756">
    <property type="component" value="Unassembled WGS sequence"/>
</dbReference>
<evidence type="ECO:0000256" key="7">
    <source>
        <dbReference type="ARBA" id="ARBA00012079"/>
    </source>
</evidence>
<sequence>MALYDPSLEKDNCGFGLIAQMEGQPSHKLVRTAISALDRMTHRGGIAADGKTGDGCGLLLQKPDSYLRIIAEENNFNLGKQYAIGMIFFSQDPIKAQSAQEIVNKELAQETLTVAGWREVPTNTEVLGPIAKDSVPNIQQVFISAPAGWRERDIERRLYIARRRIEKQITEDQDFYICSLSTQVMVYKGLCMPADLPRFYLDLADLRMESAICLFHQRFSTNTQPRWPLAQPFRYLAHNGEINTIEGNRQWAKARAYKFASPLLPDLQNAAPFVNETGSDSSSLDNMLDLFLAGGMDVFRAMRMLVPPAWQNHPDMDPDLRAFYDFNSKHMEPWDGPAGIVLSDGRYAACNLDRNGLRPARYVITKDNLITLASEVGIWNYAPDEVAEKGRVGPGELLVIDTRRGKLWQSNEIDNDLKSRHPYKEWMEKNVHKLTPFSELDDDQVGKRSFDDDTLKTYQKQFAMSNEESDQVLRVLGDMGQEAVGSMGDDTPMAVLSSKERLVTDYFRQKFAQVTNPPIDPLREKHVMSLATSIGQEMNVFCETDGHAYRVTFDSPVLLYSDMQQLLQLNQKHYRHSILSMHYDPAQQDLEQAIKAVCDSAEQEVRDGAVLVVLSDKGLEKGKLPIPAAMAVGAVQTRLADTDLRCDANIVVETATARDPHQFAVLLGFGATAVYPYLAYEALGKMLDDGSLDKDYRAAMQNYQNGINKGLYKIMSKMGISTIASYRCSQLFEAVGLHSDIVELCFRGVTTRIQGASFSDFQQDIYNLSRKAWTKRKPIEHGGLLKYVHGGEYHAYNPDVVGTLQTAVKTGEASDYLSFAKQVNARPAAMLRDLMSLKKAEKPLALEQVEPSSDLFKRFDSAAMSIGALSPEAHEALAMAMNRLGGYSNSGEGGEDPRRFGTYRNSRIKQIASGRFGVTPHYLTNADVLQIKVAQGAKPGEGGQLPGHKVTAEIAKLRYSVQGVTLISPPPHHDIYSIEDLAQLIFDLKQVNPNALVSVKLVSEPGVGTIATGVAKAYADLITISGYDGGTAASPLTSVKYAGCPWELGLAETQQALVANGLRHKIRLQVDGGLKTGLDVIKGAILGAESFGFGTAPMVAMGCKFLRICHLNNCATGVATQDETLRREYFKGLPDMVVNYFTGLADEVRQHLADLGVEKLTDLIGRTDLLEAVEGLTAKQSKLDLSSILEAPVSPEGHPLYWTEPNAPFDKAQLNQQILDDALDAIEKRQSTSLYYNVINTDRSIGARISGEIAKRYGNQGMAGSPIKLYLDGTAGQSFAVWNAGGVELYLTGDANDYVGKGMAGGKVVIKPHQGTAFTCNEATIIGNTCLYGATGGKLFAAGTAGERFGVRNSGTVAVIEGAGDNACEYMTGGIVAILGATGVNFGAGMTGGFAYVMDKNEDFQGRVNNESVEALSLSDLYIHQEHLRGLIAEHLEETGSVHAEAILANFDEWIPKFYLVKPKTADLNTLLGHQSRSSAELRVQAQ</sequence>
<organism evidence="26 27">
    <name type="scientific">Vibrio chagasii</name>
    <dbReference type="NCBI Taxonomy" id="170679"/>
    <lineage>
        <taxon>Bacteria</taxon>
        <taxon>Pseudomonadati</taxon>
        <taxon>Pseudomonadota</taxon>
        <taxon>Gammaproteobacteria</taxon>
        <taxon>Vibrionales</taxon>
        <taxon>Vibrionaceae</taxon>
        <taxon>Vibrio</taxon>
    </lineage>
</organism>
<dbReference type="CDD" id="cd00982">
    <property type="entry name" value="gltB_C"/>
    <property type="match status" value="1"/>
</dbReference>
<keyword evidence="19" id="KW-0003">3Fe-4S</keyword>
<dbReference type="PROSITE" id="PS51278">
    <property type="entry name" value="GATASE_TYPE_2"/>
    <property type="match status" value="1"/>
</dbReference>
<dbReference type="EMBL" id="VZPX01000035">
    <property type="protein sequence ID" value="KAB0478748.1"/>
    <property type="molecule type" value="Genomic_DNA"/>
</dbReference>
<evidence type="ECO:0000256" key="12">
    <source>
        <dbReference type="ARBA" id="ARBA00022827"/>
    </source>
</evidence>
<comment type="cofactor">
    <cofactor evidence="2">
        <name>[3Fe-4S] cluster</name>
        <dbReference type="ChEBI" id="CHEBI:21137"/>
    </cofactor>
</comment>
<dbReference type="Gene3D" id="2.160.20.60">
    <property type="entry name" value="Glutamate synthase, alpha subunit, C-terminal domain"/>
    <property type="match status" value="1"/>
</dbReference>
<dbReference type="CDD" id="cd02808">
    <property type="entry name" value="GltS_FMN"/>
    <property type="match status" value="1"/>
</dbReference>
<comment type="pathway">
    <text evidence="20">Amino-acid biosynthesis; L-glutamate biosynthesis via GLT pathway; L-glutamate from 2-oxoglutarate and L-glutamine (NADP(+) route): step 1/1.</text>
</comment>
<dbReference type="RefSeq" id="WP_137408239.1">
    <property type="nucleotide sequence ID" value="NZ_AP025465.1"/>
</dbReference>
<comment type="cofactor">
    <cofactor evidence="3">
        <name>FAD</name>
        <dbReference type="ChEBI" id="CHEBI:57692"/>
    </cofactor>
</comment>
<dbReference type="Pfam" id="PF00310">
    <property type="entry name" value="GATase_2"/>
    <property type="match status" value="1"/>
</dbReference>
<evidence type="ECO:0000256" key="18">
    <source>
        <dbReference type="ARBA" id="ARBA00023164"/>
    </source>
</evidence>
<dbReference type="InterPro" id="IPR002932">
    <property type="entry name" value="Glu_synthdom"/>
</dbReference>
<reference evidence="26 27" key="1">
    <citation type="submission" date="2019-09" db="EMBL/GenBank/DDBJ databases">
        <title>Draft genome sequences of 48 bacterial type strains from the CCUG.</title>
        <authorList>
            <person name="Tunovic T."/>
            <person name="Pineiro-Iglesias B."/>
            <person name="Unosson C."/>
            <person name="Inganas E."/>
            <person name="Ohlen M."/>
            <person name="Cardew S."/>
            <person name="Jensie-Markopoulos S."/>
            <person name="Salva-Serra F."/>
            <person name="Jaen-Luchoro D."/>
            <person name="Karlsson R."/>
            <person name="Svensson-Stadler L."/>
            <person name="Chun J."/>
            <person name="Moore E."/>
        </authorList>
    </citation>
    <scope>NUCLEOTIDE SEQUENCE [LARGE SCALE GENOMIC DNA]</scope>
    <source>
        <strain evidence="26 27">CCUG 48643</strain>
    </source>
</reference>
<dbReference type="InterPro" id="IPR050711">
    <property type="entry name" value="ET-N_metabolism_enzyme"/>
</dbReference>
<dbReference type="NCBIfam" id="NF008730">
    <property type="entry name" value="PRK11750.1"/>
    <property type="match status" value="1"/>
</dbReference>
<evidence type="ECO:0000256" key="13">
    <source>
        <dbReference type="ARBA" id="ARBA00022857"/>
    </source>
</evidence>
<evidence type="ECO:0000256" key="23">
    <source>
        <dbReference type="ARBA" id="ARBA00072108"/>
    </source>
</evidence>
<keyword evidence="10" id="KW-0288">FMN</keyword>
<comment type="pathway">
    <text evidence="5">Nitrogen metabolism.</text>
</comment>
<evidence type="ECO:0000256" key="1">
    <source>
        <dbReference type="ARBA" id="ARBA00001917"/>
    </source>
</evidence>
<dbReference type="Pfam" id="PF01645">
    <property type="entry name" value="Glu_synthase"/>
    <property type="match status" value="1"/>
</dbReference>
<dbReference type="SUPFAM" id="SSF69336">
    <property type="entry name" value="Alpha subunit of glutamate synthase, C-terminal domain"/>
    <property type="match status" value="1"/>
</dbReference>
<keyword evidence="15 26" id="KW-0560">Oxidoreductase</keyword>
<comment type="function">
    <text evidence="22">Catalyzes the conversion of L-glutamine and 2-oxoglutarate into two molecules of L-glutamate.</text>
</comment>
<keyword evidence="18" id="KW-0314">Glutamate biosynthesis</keyword>
<dbReference type="GO" id="GO:0046872">
    <property type="term" value="F:metal ion binding"/>
    <property type="evidence" value="ECO:0007669"/>
    <property type="project" value="UniProtKB-KW"/>
</dbReference>
<dbReference type="InterPro" id="IPR036485">
    <property type="entry name" value="Glu_synth_asu_C_sf"/>
</dbReference>
<dbReference type="FunFam" id="3.20.20.70:FF:000109">
    <property type="entry name" value="Glutamate synthase, large subunit"/>
    <property type="match status" value="1"/>
</dbReference>
<dbReference type="FunFam" id="3.20.20.70:FF:000061">
    <property type="entry name" value="Glutamate synthase large subunit"/>
    <property type="match status" value="1"/>
</dbReference>
<dbReference type="SUPFAM" id="SSF56235">
    <property type="entry name" value="N-terminal nucleophile aminohydrolases (Ntn hydrolases)"/>
    <property type="match status" value="1"/>
</dbReference>
<dbReference type="Pfam" id="PF01493">
    <property type="entry name" value="GXGXG"/>
    <property type="match status" value="1"/>
</dbReference>
<evidence type="ECO:0000256" key="21">
    <source>
        <dbReference type="ARBA" id="ARBA00048151"/>
    </source>
</evidence>
<dbReference type="GO" id="GO:0019676">
    <property type="term" value="P:ammonia assimilation cycle"/>
    <property type="evidence" value="ECO:0007669"/>
    <property type="project" value="TreeGrafter"/>
</dbReference>
<dbReference type="Gene3D" id="3.60.20.10">
    <property type="entry name" value="Glutamine Phosphoribosylpyrophosphate, subunit 1, domain 1"/>
    <property type="match status" value="1"/>
</dbReference>
<keyword evidence="13" id="KW-0521">NADP</keyword>
<dbReference type="Gene3D" id="3.20.20.70">
    <property type="entry name" value="Aldolase class I"/>
    <property type="match status" value="2"/>
</dbReference>
<keyword evidence="8" id="KW-0028">Amino-acid biosynthesis</keyword>
<accession>A0A7V7THR9</accession>
<dbReference type="Pfam" id="PF04898">
    <property type="entry name" value="Glu_syn_central"/>
    <property type="match status" value="1"/>
</dbReference>
<evidence type="ECO:0000256" key="3">
    <source>
        <dbReference type="ARBA" id="ARBA00001974"/>
    </source>
</evidence>
<protein>
    <recommendedName>
        <fullName evidence="23">Glutamate synthase [NADPH] large chain</fullName>
        <ecNumber evidence="7">1.4.1.13</ecNumber>
    </recommendedName>
    <alternativeName>
        <fullName evidence="24">Glutamate synthase subunit alpha</fullName>
    </alternativeName>
</protein>
<evidence type="ECO:0000256" key="14">
    <source>
        <dbReference type="ARBA" id="ARBA00022962"/>
    </source>
</evidence>
<dbReference type="EC" id="1.4.1.13" evidence="7"/>
<dbReference type="PANTHER" id="PTHR11938">
    <property type="entry name" value="FAD NADPH DEHYDROGENASE/OXIDOREDUCTASE"/>
    <property type="match status" value="1"/>
</dbReference>
<evidence type="ECO:0000256" key="24">
    <source>
        <dbReference type="ARBA" id="ARBA00079921"/>
    </source>
</evidence>
<evidence type="ECO:0000256" key="4">
    <source>
        <dbReference type="ARBA" id="ARBA00004802"/>
    </source>
</evidence>
<evidence type="ECO:0000256" key="11">
    <source>
        <dbReference type="ARBA" id="ARBA00022723"/>
    </source>
</evidence>
<dbReference type="FunFam" id="2.160.20.60:FF:000002">
    <property type="entry name" value="Glutamate synthase, large subunit"/>
    <property type="match status" value="1"/>
</dbReference>
<dbReference type="FunFam" id="3.60.20.10:FF:000001">
    <property type="entry name" value="Glutamate synthase, large subunit"/>
    <property type="match status" value="1"/>
</dbReference>
<evidence type="ECO:0000313" key="27">
    <source>
        <dbReference type="Proteomes" id="UP000423756"/>
    </source>
</evidence>
<evidence type="ECO:0000256" key="2">
    <source>
        <dbReference type="ARBA" id="ARBA00001927"/>
    </source>
</evidence>
<dbReference type="SUPFAM" id="SSF51395">
    <property type="entry name" value="FMN-linked oxidoreductases"/>
    <property type="match status" value="1"/>
</dbReference>
<keyword evidence="16" id="KW-0408">Iron</keyword>
<evidence type="ECO:0000256" key="15">
    <source>
        <dbReference type="ARBA" id="ARBA00023002"/>
    </source>
</evidence>
<dbReference type="GeneID" id="77340310"/>
<keyword evidence="9" id="KW-0285">Flavoprotein</keyword>
<keyword evidence="14" id="KW-0315">Glutamine amidotransferase</keyword>
<dbReference type="InterPro" id="IPR029055">
    <property type="entry name" value="Ntn_hydrolases_N"/>
</dbReference>
<gene>
    <name evidence="26" type="primary">gltB</name>
    <name evidence="26" type="ORF">F7Q91_15865</name>
</gene>
<dbReference type="InterPro" id="IPR017932">
    <property type="entry name" value="GATase_2_dom"/>
</dbReference>
<dbReference type="PANTHER" id="PTHR11938:SF148">
    <property type="entry name" value="GLUTAMATE SYNTHASE [NADPH] LARGE CHAIN"/>
    <property type="match status" value="1"/>
</dbReference>
<evidence type="ECO:0000256" key="5">
    <source>
        <dbReference type="ARBA" id="ARBA00004909"/>
    </source>
</evidence>
<name>A0A7V7THR9_9VIBR</name>
<evidence type="ECO:0000259" key="25">
    <source>
        <dbReference type="PROSITE" id="PS51278"/>
    </source>
</evidence>
<evidence type="ECO:0000313" key="26">
    <source>
        <dbReference type="EMBL" id="KAB0478748.1"/>
    </source>
</evidence>
<keyword evidence="17" id="KW-0411">Iron-sulfur</keyword>
<dbReference type="GO" id="GO:0051538">
    <property type="term" value="F:3 iron, 4 sulfur cluster binding"/>
    <property type="evidence" value="ECO:0007669"/>
    <property type="project" value="UniProtKB-KW"/>
</dbReference>
<feature type="domain" description="Glutamine amidotransferase type-2" evidence="25">
    <location>
        <begin position="13"/>
        <end position="403"/>
    </location>
</feature>
<evidence type="ECO:0000256" key="16">
    <source>
        <dbReference type="ARBA" id="ARBA00023004"/>
    </source>
</evidence>
<proteinExistence type="inferred from homology"/>
<dbReference type="GO" id="GO:0006537">
    <property type="term" value="P:glutamate biosynthetic process"/>
    <property type="evidence" value="ECO:0007669"/>
    <property type="project" value="UniProtKB-KW"/>
</dbReference>
<evidence type="ECO:0000256" key="17">
    <source>
        <dbReference type="ARBA" id="ARBA00023014"/>
    </source>
</evidence>
<comment type="similarity">
    <text evidence="6">Belongs to the glutamate synthase family.</text>
</comment>
<evidence type="ECO:0000256" key="8">
    <source>
        <dbReference type="ARBA" id="ARBA00022605"/>
    </source>
</evidence>
<evidence type="ECO:0000256" key="22">
    <source>
        <dbReference type="ARBA" id="ARBA00053198"/>
    </source>
</evidence>
<dbReference type="GO" id="GO:0004355">
    <property type="term" value="F:glutamate synthase (NADPH) activity"/>
    <property type="evidence" value="ECO:0007669"/>
    <property type="project" value="UniProtKB-EC"/>
</dbReference>
<comment type="catalytic activity">
    <reaction evidence="21">
        <text>2 L-glutamate + NADP(+) = L-glutamine + 2-oxoglutarate + NADPH + H(+)</text>
        <dbReference type="Rhea" id="RHEA:15501"/>
        <dbReference type="ChEBI" id="CHEBI:15378"/>
        <dbReference type="ChEBI" id="CHEBI:16810"/>
        <dbReference type="ChEBI" id="CHEBI:29985"/>
        <dbReference type="ChEBI" id="CHEBI:57783"/>
        <dbReference type="ChEBI" id="CHEBI:58349"/>
        <dbReference type="ChEBI" id="CHEBI:58359"/>
        <dbReference type="EC" id="1.4.1.13"/>
    </reaction>
</comment>
<comment type="pathway">
    <text evidence="4">Energy metabolism; nitrogen metabolism.</text>
</comment>
<evidence type="ECO:0000256" key="19">
    <source>
        <dbReference type="ARBA" id="ARBA00023291"/>
    </source>
</evidence>
<dbReference type="CDD" id="cd00713">
    <property type="entry name" value="GltS"/>
    <property type="match status" value="1"/>
</dbReference>
<keyword evidence="12" id="KW-0274">FAD</keyword>
<evidence type="ECO:0000256" key="10">
    <source>
        <dbReference type="ARBA" id="ARBA00022643"/>
    </source>
</evidence>
<comment type="cofactor">
    <cofactor evidence="1">
        <name>FMN</name>
        <dbReference type="ChEBI" id="CHEBI:58210"/>
    </cofactor>
</comment>
<comment type="caution">
    <text evidence="26">The sequence shown here is derived from an EMBL/GenBank/DDBJ whole genome shotgun (WGS) entry which is preliminary data.</text>
</comment>